<dbReference type="RefSeq" id="XP_026732458.1">
    <property type="nucleotide sequence ID" value="XM_026876657.1"/>
</dbReference>
<feature type="transmembrane region" description="Helical" evidence="13">
    <location>
        <begin position="249"/>
        <end position="270"/>
    </location>
</feature>
<dbReference type="Proteomes" id="UP000322000">
    <property type="component" value="Chromosome 9"/>
</dbReference>
<dbReference type="PANTHER" id="PTHR11351">
    <property type="entry name" value="ACYL-COA DESATURASE"/>
    <property type="match status" value="1"/>
</dbReference>
<evidence type="ECO:0000256" key="9">
    <source>
        <dbReference type="ARBA" id="ARBA00023098"/>
    </source>
</evidence>
<evidence type="ECO:0000256" key="7">
    <source>
        <dbReference type="ARBA" id="ARBA00023002"/>
    </source>
</evidence>
<dbReference type="InterPro" id="IPR015876">
    <property type="entry name" value="Acyl-CoA_DS"/>
</dbReference>
<keyword evidence="8" id="KW-0408">Iron</keyword>
<comment type="similarity">
    <text evidence="2 12">Belongs to the fatty acid desaturase type 1 family.</text>
</comment>
<comment type="domain">
    <text evidence="12">The histidine box domains are involved in binding the catalytic metal ions.</text>
</comment>
<dbReference type="OrthoDB" id="10260134at2759"/>
<dbReference type="KEGG" id="tnl:113497217"/>
<feature type="transmembrane region" description="Helical" evidence="13">
    <location>
        <begin position="95"/>
        <end position="116"/>
    </location>
</feature>
<feature type="transmembrane region" description="Helical" evidence="13">
    <location>
        <begin position="215"/>
        <end position="237"/>
    </location>
</feature>
<dbReference type="CDD" id="cd03505">
    <property type="entry name" value="Delta9-FADS-like"/>
    <property type="match status" value="1"/>
</dbReference>
<dbReference type="GO" id="GO:0006636">
    <property type="term" value="P:unsaturated fatty acid biosynthetic process"/>
    <property type="evidence" value="ECO:0007669"/>
    <property type="project" value="TreeGrafter"/>
</dbReference>
<evidence type="ECO:0000313" key="18">
    <source>
        <dbReference type="RefSeq" id="XP_026732458.1"/>
    </source>
</evidence>
<evidence type="ECO:0000256" key="6">
    <source>
        <dbReference type="ARBA" id="ARBA00022989"/>
    </source>
</evidence>
<evidence type="ECO:0000259" key="14">
    <source>
        <dbReference type="Pfam" id="PF00487"/>
    </source>
</evidence>
<dbReference type="GO" id="GO:0005789">
    <property type="term" value="C:endoplasmic reticulum membrane"/>
    <property type="evidence" value="ECO:0007669"/>
    <property type="project" value="TreeGrafter"/>
</dbReference>
<reference evidence="16 17" key="1">
    <citation type="submission" date="2025-04" db="UniProtKB">
        <authorList>
            <consortium name="RefSeq"/>
        </authorList>
    </citation>
    <scope>IDENTIFICATION</scope>
</reference>
<proteinExistence type="inferred from homology"/>
<evidence type="ECO:0000313" key="16">
    <source>
        <dbReference type="RefSeq" id="XP_026732456.1"/>
    </source>
</evidence>
<name>A0A7E5VWH2_TRINI</name>
<dbReference type="GeneID" id="113497217"/>
<keyword evidence="6 13" id="KW-1133">Transmembrane helix</keyword>
<keyword evidence="10 13" id="KW-0472">Membrane</keyword>
<dbReference type="GO" id="GO:0004768">
    <property type="term" value="F:stearoyl-CoA 9-desaturase activity"/>
    <property type="evidence" value="ECO:0007669"/>
    <property type="project" value="TreeGrafter"/>
</dbReference>
<organism evidence="15 16">
    <name type="scientific">Trichoplusia ni</name>
    <name type="common">Cabbage looper</name>
    <dbReference type="NCBI Taxonomy" id="7111"/>
    <lineage>
        <taxon>Eukaryota</taxon>
        <taxon>Metazoa</taxon>
        <taxon>Ecdysozoa</taxon>
        <taxon>Arthropoda</taxon>
        <taxon>Hexapoda</taxon>
        <taxon>Insecta</taxon>
        <taxon>Pterygota</taxon>
        <taxon>Neoptera</taxon>
        <taxon>Endopterygota</taxon>
        <taxon>Lepidoptera</taxon>
        <taxon>Glossata</taxon>
        <taxon>Ditrysia</taxon>
        <taxon>Noctuoidea</taxon>
        <taxon>Noctuidae</taxon>
        <taxon>Plusiinae</taxon>
        <taxon>Trichoplusia</taxon>
    </lineage>
</organism>
<evidence type="ECO:0000256" key="12">
    <source>
        <dbReference type="RuleBase" id="RU000581"/>
    </source>
</evidence>
<evidence type="ECO:0000256" key="8">
    <source>
        <dbReference type="ARBA" id="ARBA00023004"/>
    </source>
</evidence>
<dbReference type="GO" id="GO:0005506">
    <property type="term" value="F:iron ion binding"/>
    <property type="evidence" value="ECO:0007669"/>
    <property type="project" value="TreeGrafter"/>
</dbReference>
<evidence type="ECO:0000313" key="17">
    <source>
        <dbReference type="RefSeq" id="XP_026732457.1"/>
    </source>
</evidence>
<keyword evidence="3 12" id="KW-0444">Lipid biosynthesis</keyword>
<evidence type="ECO:0000256" key="4">
    <source>
        <dbReference type="ARBA" id="ARBA00022692"/>
    </source>
</evidence>
<sequence>MAPAQQHMAMCNEEMKQSEPKIYKTNNVKDFENNNTMLENSASDKVTSDSDFDIKKYEAMKFNAQIRWPDLIVQILLHLVSIYGLYLIISNQVKLLTILFVIGTIYTSGFGITAGVHRLWSHRAYRAKLPLRVLLALLFTVTGQRDIYTWALDHRVHHKYTETVADPHDIRRGFWFAHVGWLVLTPHPAVVDRRIALQASCADLRADPVVRLQKIFFIPMFGLLNIALPVWVPWYFWQETLVNSFVISFVTRFTITLNIAFCVNSFAHLWGNKPYDRFVKSVENSLVSLAALGEGWHNYHHVFPWDYRTSELGRINISTNFIDFFAKVGWAYDLKAATNAMVASRARRCGDGTFHETEEPCPKSEHDRKE</sequence>
<evidence type="ECO:0000256" key="11">
    <source>
        <dbReference type="ARBA" id="ARBA00023160"/>
    </source>
</evidence>
<keyword evidence="4 12" id="KW-0812">Transmembrane</keyword>
<feature type="transmembrane region" description="Helical" evidence="13">
    <location>
        <begin position="71"/>
        <end position="89"/>
    </location>
</feature>
<comment type="subcellular location">
    <subcellularLocation>
        <location evidence="1">Membrane</location>
        <topology evidence="1">Multi-pass membrane protein</topology>
    </subcellularLocation>
</comment>
<keyword evidence="9" id="KW-0443">Lipid metabolism</keyword>
<dbReference type="PRINTS" id="PR00075">
    <property type="entry name" value="FACDDSATRASE"/>
</dbReference>
<feature type="domain" description="Fatty acid desaturase" evidence="14">
    <location>
        <begin position="99"/>
        <end position="313"/>
    </location>
</feature>
<keyword evidence="7 12" id="KW-0560">Oxidoreductase</keyword>
<evidence type="ECO:0000256" key="10">
    <source>
        <dbReference type="ARBA" id="ARBA00023136"/>
    </source>
</evidence>
<dbReference type="RefSeq" id="XP_026732456.1">
    <property type="nucleotide sequence ID" value="XM_026876655.1"/>
</dbReference>
<dbReference type="RefSeq" id="XP_026732457.1">
    <property type="nucleotide sequence ID" value="XM_026876656.1"/>
</dbReference>
<evidence type="ECO:0000256" key="2">
    <source>
        <dbReference type="ARBA" id="ARBA00009295"/>
    </source>
</evidence>
<keyword evidence="11 12" id="KW-0275">Fatty acid biosynthesis</keyword>
<dbReference type="PANTHER" id="PTHR11351:SF61">
    <property type="entry name" value="RH14937P"/>
    <property type="match status" value="1"/>
</dbReference>
<evidence type="ECO:0000256" key="13">
    <source>
        <dbReference type="SAM" id="Phobius"/>
    </source>
</evidence>
<dbReference type="AlphaFoldDB" id="A0A7E5VWH2"/>
<evidence type="ECO:0000256" key="5">
    <source>
        <dbReference type="ARBA" id="ARBA00022832"/>
    </source>
</evidence>
<keyword evidence="15" id="KW-1185">Reference proteome</keyword>
<protein>
    <submittedName>
        <fullName evidence="16 17">(11Z)-hexadec-11-enoyl-CoA conjugase</fullName>
    </submittedName>
</protein>
<gene>
    <name evidence="16 17 18" type="primary">LOC113497217</name>
</gene>
<dbReference type="Pfam" id="PF00487">
    <property type="entry name" value="FA_desaturase"/>
    <property type="match status" value="1"/>
</dbReference>
<comment type="cofactor">
    <cofactor evidence="12">
        <name>Fe(2+)</name>
        <dbReference type="ChEBI" id="CHEBI:29033"/>
    </cofactor>
</comment>
<evidence type="ECO:0000256" key="1">
    <source>
        <dbReference type="ARBA" id="ARBA00004141"/>
    </source>
</evidence>
<evidence type="ECO:0000313" key="15">
    <source>
        <dbReference type="Proteomes" id="UP000322000"/>
    </source>
</evidence>
<accession>A0A7E5VWH2</accession>
<keyword evidence="5" id="KW-0276">Fatty acid metabolism</keyword>
<dbReference type="InterPro" id="IPR005804">
    <property type="entry name" value="FA_desaturase_dom"/>
</dbReference>
<evidence type="ECO:0000256" key="3">
    <source>
        <dbReference type="ARBA" id="ARBA00022516"/>
    </source>
</evidence>